<dbReference type="InterPro" id="IPR009057">
    <property type="entry name" value="Homeodomain-like_sf"/>
</dbReference>
<dbReference type="InterPro" id="IPR054015">
    <property type="entry name" value="ExsA-like_N"/>
</dbReference>
<evidence type="ECO:0000256" key="3">
    <source>
        <dbReference type="ARBA" id="ARBA00023163"/>
    </source>
</evidence>
<feature type="domain" description="HTH araC/xylS-type" evidence="4">
    <location>
        <begin position="193"/>
        <end position="290"/>
    </location>
</feature>
<evidence type="ECO:0000313" key="6">
    <source>
        <dbReference type="Proteomes" id="UP000054223"/>
    </source>
</evidence>
<dbReference type="SMART" id="SM00342">
    <property type="entry name" value="HTH_ARAC"/>
    <property type="match status" value="1"/>
</dbReference>
<keyword evidence="1" id="KW-0805">Transcription regulation</keyword>
<keyword evidence="2" id="KW-0238">DNA-binding</keyword>
<dbReference type="PROSITE" id="PS00041">
    <property type="entry name" value="HTH_ARAC_FAMILY_1"/>
    <property type="match status" value="1"/>
</dbReference>
<dbReference type="GO" id="GO:0043565">
    <property type="term" value="F:sequence-specific DNA binding"/>
    <property type="evidence" value="ECO:0007669"/>
    <property type="project" value="InterPro"/>
</dbReference>
<dbReference type="AlphaFoldDB" id="A0A9X0HJS0"/>
<dbReference type="RefSeq" id="WP_059070840.1">
    <property type="nucleotide sequence ID" value="NZ_LNAL01000007.1"/>
</dbReference>
<evidence type="ECO:0000256" key="2">
    <source>
        <dbReference type="ARBA" id="ARBA00023125"/>
    </source>
</evidence>
<dbReference type="GO" id="GO:0003700">
    <property type="term" value="F:DNA-binding transcription factor activity"/>
    <property type="evidence" value="ECO:0007669"/>
    <property type="project" value="InterPro"/>
</dbReference>
<dbReference type="Pfam" id="PF22200">
    <property type="entry name" value="ExsA_N"/>
    <property type="match status" value="1"/>
</dbReference>
<gene>
    <name evidence="5" type="ORF">ASU33_12635</name>
</gene>
<dbReference type="EMBL" id="LNAL01000007">
    <property type="protein sequence ID" value="KUG07214.1"/>
    <property type="molecule type" value="Genomic_DNA"/>
</dbReference>
<dbReference type="InterPro" id="IPR018062">
    <property type="entry name" value="HTH_AraC-typ_CS"/>
</dbReference>
<dbReference type="PROSITE" id="PS01124">
    <property type="entry name" value="HTH_ARAC_FAMILY_2"/>
    <property type="match status" value="1"/>
</dbReference>
<comment type="caution">
    <text evidence="5">The sequence shown here is derived from an EMBL/GenBank/DDBJ whole genome shotgun (WGS) entry which is preliminary data.</text>
</comment>
<proteinExistence type="predicted"/>
<dbReference type="InterPro" id="IPR050204">
    <property type="entry name" value="AraC_XylS_family_regulators"/>
</dbReference>
<organism evidence="5 6">
    <name type="scientific">Solirubrum puertoriconensis</name>
    <dbReference type="NCBI Taxonomy" id="1751427"/>
    <lineage>
        <taxon>Bacteria</taxon>
        <taxon>Pseudomonadati</taxon>
        <taxon>Bacteroidota</taxon>
        <taxon>Cytophagia</taxon>
        <taxon>Cytophagales</taxon>
    </lineage>
</organism>
<protein>
    <recommendedName>
        <fullName evidence="4">HTH araC/xylS-type domain-containing protein</fullName>
    </recommendedName>
</protein>
<dbReference type="Pfam" id="PF12833">
    <property type="entry name" value="HTH_18"/>
    <property type="match status" value="1"/>
</dbReference>
<dbReference type="InterPro" id="IPR018060">
    <property type="entry name" value="HTH_AraC"/>
</dbReference>
<evidence type="ECO:0000313" key="5">
    <source>
        <dbReference type="EMBL" id="KUG07214.1"/>
    </source>
</evidence>
<keyword evidence="6" id="KW-1185">Reference proteome</keyword>
<dbReference type="PANTHER" id="PTHR46796">
    <property type="entry name" value="HTH-TYPE TRANSCRIPTIONAL ACTIVATOR RHAS-RELATED"/>
    <property type="match status" value="1"/>
</dbReference>
<dbReference type="Proteomes" id="UP000054223">
    <property type="component" value="Unassembled WGS sequence"/>
</dbReference>
<keyword evidence="3" id="KW-0804">Transcription</keyword>
<evidence type="ECO:0000256" key="1">
    <source>
        <dbReference type="ARBA" id="ARBA00023015"/>
    </source>
</evidence>
<reference evidence="5 6" key="1">
    <citation type="submission" date="2015-11" db="EMBL/GenBank/DDBJ databases">
        <title>Solirubrum puertoriconensis gen. nov. an environmental bacteria isolated in Puerto Rico.</title>
        <authorList>
            <person name="Cuebas-Irizarry M.F."/>
            <person name="Montalvo-Rodriguez R."/>
        </authorList>
    </citation>
    <scope>NUCLEOTIDE SEQUENCE [LARGE SCALE GENOMIC DNA]</scope>
    <source>
        <strain evidence="5 6">MC1A</strain>
    </source>
</reference>
<sequence>MVIQLPHYFREQADTYRTIELNASTLASYRRNEDSRNNQVHLSENLLLLVVGGQKIVRTPGQPDLVVKAGEGAFIRKGLYLMSSLCADEQPYESVLFFLHEEPVRQFIGQYAGHFAADAAPDDHNPPAALPFAIGPVLEGYVRSVQPYFEQPAAAPQPLLQLKFQELLLHFVLAPDGARFREFLLRINHAASYDLRLLMEQNFQRPFSLAEFAFLSGRSLSSFKRDFSSTFGQPPAQWLKARRLEQARFLLRTTSLSVGQVGDEVGFASTSHFVQAYKERFQHTPGQAVA</sequence>
<dbReference type="SUPFAM" id="SSF46689">
    <property type="entry name" value="Homeodomain-like"/>
    <property type="match status" value="2"/>
</dbReference>
<dbReference type="Gene3D" id="1.10.10.60">
    <property type="entry name" value="Homeodomain-like"/>
    <property type="match status" value="2"/>
</dbReference>
<evidence type="ECO:0000259" key="4">
    <source>
        <dbReference type="PROSITE" id="PS01124"/>
    </source>
</evidence>
<name>A0A9X0HJS0_SOLP1</name>
<dbReference type="OrthoDB" id="4480133at2"/>
<accession>A0A9X0HJS0</accession>